<dbReference type="PANTHER" id="PTHR21192:SF2">
    <property type="entry name" value="NADH DEHYDROGENASE [UBIQUINONE] 1 ALPHA SUBCOMPLEX ASSEMBLY FACTOR 3"/>
    <property type="match status" value="1"/>
</dbReference>
<sequence length="175" mass="19462">MSLRLFAYATLRQDIRPYPRQLHYSSVRRNEAGGFSNILAGGPTPAVQVKTITNEGIELADGLILPGAAIFLDGKVFLWDVPEKQWEGWDKKHLEIFDVVVPKPELLIFGTGKKVAFVPPMLRQYLSSLGVQTDIMDTWNACSTYNLLAEEGRHVAAALLPLSTTPQHWKGTTSQ</sequence>
<dbReference type="GO" id="GO:0005743">
    <property type="term" value="C:mitochondrial inner membrane"/>
    <property type="evidence" value="ECO:0007669"/>
    <property type="project" value="TreeGrafter"/>
</dbReference>
<evidence type="ECO:0000256" key="2">
    <source>
        <dbReference type="ARBA" id="ARBA00021776"/>
    </source>
</evidence>
<comment type="similarity">
    <text evidence="4">Belongs to the NDUFAF3 family.</text>
</comment>
<comment type="subcellular location">
    <subcellularLocation>
        <location evidence="1">Mitochondrion</location>
    </subcellularLocation>
</comment>
<dbReference type="AlphaFoldDB" id="A0A165MRQ3"/>
<evidence type="ECO:0000256" key="4">
    <source>
        <dbReference type="ARBA" id="ARBA00049984"/>
    </source>
</evidence>
<accession>A0A165MRQ3</accession>
<dbReference type="InterPro" id="IPR034095">
    <property type="entry name" value="NDUF3"/>
</dbReference>
<name>A0A165MRQ3_9APHY</name>
<dbReference type="Gene3D" id="3.40.1230.10">
    <property type="entry name" value="MTH938-like"/>
    <property type="match status" value="1"/>
</dbReference>
<dbReference type="GO" id="GO:0032981">
    <property type="term" value="P:mitochondrial respiratory chain complex I assembly"/>
    <property type="evidence" value="ECO:0007669"/>
    <property type="project" value="InterPro"/>
</dbReference>
<dbReference type="InterPro" id="IPR036748">
    <property type="entry name" value="MTH938-like_sf"/>
</dbReference>
<proteinExistence type="inferred from homology"/>
<dbReference type="CDD" id="cd05125">
    <property type="entry name" value="Mth938_2P1-like"/>
    <property type="match status" value="1"/>
</dbReference>
<keyword evidence="3" id="KW-0496">Mitochondrion</keyword>
<evidence type="ECO:0000313" key="5">
    <source>
        <dbReference type="EMBL" id="KZT66037.1"/>
    </source>
</evidence>
<keyword evidence="6" id="KW-1185">Reference proteome</keyword>
<evidence type="ECO:0000313" key="6">
    <source>
        <dbReference type="Proteomes" id="UP000076727"/>
    </source>
</evidence>
<reference evidence="5 6" key="1">
    <citation type="journal article" date="2016" name="Mol. Biol. Evol.">
        <title>Comparative Genomics of Early-Diverging Mushroom-Forming Fungi Provides Insights into the Origins of Lignocellulose Decay Capabilities.</title>
        <authorList>
            <person name="Nagy L.G."/>
            <person name="Riley R."/>
            <person name="Tritt A."/>
            <person name="Adam C."/>
            <person name="Daum C."/>
            <person name="Floudas D."/>
            <person name="Sun H."/>
            <person name="Yadav J.S."/>
            <person name="Pangilinan J."/>
            <person name="Larsson K.H."/>
            <person name="Matsuura K."/>
            <person name="Barry K."/>
            <person name="Labutti K."/>
            <person name="Kuo R."/>
            <person name="Ohm R.A."/>
            <person name="Bhattacharya S.S."/>
            <person name="Shirouzu T."/>
            <person name="Yoshinaga Y."/>
            <person name="Martin F.M."/>
            <person name="Grigoriev I.V."/>
            <person name="Hibbett D.S."/>
        </authorList>
    </citation>
    <scope>NUCLEOTIDE SEQUENCE [LARGE SCALE GENOMIC DNA]</scope>
    <source>
        <strain evidence="5 6">L-15889</strain>
    </source>
</reference>
<dbReference type="EMBL" id="KV429096">
    <property type="protein sequence ID" value="KZT66037.1"/>
    <property type="molecule type" value="Genomic_DNA"/>
</dbReference>
<protein>
    <recommendedName>
        <fullName evidence="2">NADH dehydrogenase [ubiquinone] 1 alpha subcomplex assembly factor 3</fullName>
    </recommendedName>
</protein>
<evidence type="ECO:0000256" key="1">
    <source>
        <dbReference type="ARBA" id="ARBA00004173"/>
    </source>
</evidence>
<dbReference type="PANTHER" id="PTHR21192">
    <property type="entry name" value="NUCLEAR PROTEIN E3-3"/>
    <property type="match status" value="1"/>
</dbReference>
<dbReference type="Proteomes" id="UP000076727">
    <property type="component" value="Unassembled WGS sequence"/>
</dbReference>
<dbReference type="SUPFAM" id="SSF64076">
    <property type="entry name" value="MTH938-like"/>
    <property type="match status" value="1"/>
</dbReference>
<dbReference type="InterPro" id="IPR007523">
    <property type="entry name" value="NDUFAF3/AAMDC"/>
</dbReference>
<organism evidence="5 6">
    <name type="scientific">Daedalea quercina L-15889</name>
    <dbReference type="NCBI Taxonomy" id="1314783"/>
    <lineage>
        <taxon>Eukaryota</taxon>
        <taxon>Fungi</taxon>
        <taxon>Dikarya</taxon>
        <taxon>Basidiomycota</taxon>
        <taxon>Agaricomycotina</taxon>
        <taxon>Agaricomycetes</taxon>
        <taxon>Polyporales</taxon>
        <taxon>Fomitopsis</taxon>
    </lineage>
</organism>
<gene>
    <name evidence="5" type="ORF">DAEQUDRAFT_768396</name>
</gene>
<evidence type="ECO:0000256" key="3">
    <source>
        <dbReference type="ARBA" id="ARBA00023128"/>
    </source>
</evidence>
<dbReference type="STRING" id="1314783.A0A165MRQ3"/>
<dbReference type="Pfam" id="PF04430">
    <property type="entry name" value="DUF498"/>
    <property type="match status" value="1"/>
</dbReference>
<dbReference type="OrthoDB" id="20681at2759"/>